<protein>
    <recommendedName>
        <fullName evidence="2">Factor of DNA methylation 1-5/IDN2 domain-containing protein</fullName>
    </recommendedName>
</protein>
<reference evidence="3" key="1">
    <citation type="submission" date="2023-10" db="EMBL/GenBank/DDBJ databases">
        <title>Chromosome-level genome of the transformable northern wattle, Acacia crassicarpa.</title>
        <authorList>
            <person name="Massaro I."/>
            <person name="Sinha N.R."/>
            <person name="Poethig S."/>
            <person name="Leichty A.R."/>
        </authorList>
    </citation>
    <scope>NUCLEOTIDE SEQUENCE</scope>
    <source>
        <strain evidence="3">Acra3RX</strain>
        <tissue evidence="3">Leaf</tissue>
    </source>
</reference>
<keyword evidence="1" id="KW-0175">Coiled coil</keyword>
<evidence type="ECO:0000313" key="3">
    <source>
        <dbReference type="EMBL" id="KAK4273656.1"/>
    </source>
</evidence>
<feature type="domain" description="Factor of DNA methylation 1-5/IDN2" evidence="2">
    <location>
        <begin position="206"/>
        <end position="336"/>
    </location>
</feature>
<dbReference type="Pfam" id="PF03469">
    <property type="entry name" value="XH"/>
    <property type="match status" value="1"/>
</dbReference>
<dbReference type="InterPro" id="IPR005379">
    <property type="entry name" value="FDM1-5/IDN2_XH"/>
</dbReference>
<dbReference type="PANTHER" id="PTHR21596">
    <property type="entry name" value="RIBONUCLEASE P SUBUNIT P38"/>
    <property type="match status" value="1"/>
</dbReference>
<evidence type="ECO:0000313" key="4">
    <source>
        <dbReference type="Proteomes" id="UP001293593"/>
    </source>
</evidence>
<dbReference type="InterPro" id="IPR045177">
    <property type="entry name" value="FDM1-5/IDN2"/>
</dbReference>
<sequence>MILLKELDYKNHKLIEMEKKHNETSAAMNKLIMGLTENINSGERCLFEMEYKYNEFLPMVKKLMDERSKMHDRYHNEFQQLKALNSNMIRDMECLEKEHKQLTEELKETKTLNDLQQRSFIEEIKSLRRELQDQYAEENCSSLATQLDTFRQQLKLKMERLGHVESMYNSVIVKECQYKQELVDAREESVKSLKDVFHSRSQLVIKRMGALDTKPFQDACMHKYSSENWQEICAQLCSSWEENLKNANWHPYKIVEVNGTLQEIVDENDEKLKVLRTEYGEMVYKAVSDALMELQQYNASARYPVPVIWNRKEGRRACLKEVIRYIGKQLHSCKRKRKRN</sequence>
<accession>A0AAE1MTX3</accession>
<dbReference type="PANTHER" id="PTHR21596:SF23">
    <property type="entry name" value="FACTOR OF DNA METHYLATION 4"/>
    <property type="match status" value="1"/>
</dbReference>
<organism evidence="3 4">
    <name type="scientific">Acacia crassicarpa</name>
    <name type="common">northern wattle</name>
    <dbReference type="NCBI Taxonomy" id="499986"/>
    <lineage>
        <taxon>Eukaryota</taxon>
        <taxon>Viridiplantae</taxon>
        <taxon>Streptophyta</taxon>
        <taxon>Embryophyta</taxon>
        <taxon>Tracheophyta</taxon>
        <taxon>Spermatophyta</taxon>
        <taxon>Magnoliopsida</taxon>
        <taxon>eudicotyledons</taxon>
        <taxon>Gunneridae</taxon>
        <taxon>Pentapetalae</taxon>
        <taxon>rosids</taxon>
        <taxon>fabids</taxon>
        <taxon>Fabales</taxon>
        <taxon>Fabaceae</taxon>
        <taxon>Caesalpinioideae</taxon>
        <taxon>mimosoid clade</taxon>
        <taxon>Acacieae</taxon>
        <taxon>Acacia</taxon>
    </lineage>
</organism>
<proteinExistence type="predicted"/>
<dbReference type="AlphaFoldDB" id="A0AAE1MTX3"/>
<name>A0AAE1MTX3_9FABA</name>
<dbReference type="GO" id="GO:0080188">
    <property type="term" value="P:gene silencing by siRNA-directed DNA methylation"/>
    <property type="evidence" value="ECO:0007669"/>
    <property type="project" value="InterPro"/>
</dbReference>
<evidence type="ECO:0000259" key="2">
    <source>
        <dbReference type="Pfam" id="PF03469"/>
    </source>
</evidence>
<keyword evidence="4" id="KW-1185">Reference proteome</keyword>
<comment type="caution">
    <text evidence="3">The sequence shown here is derived from an EMBL/GenBank/DDBJ whole genome shotgun (WGS) entry which is preliminary data.</text>
</comment>
<evidence type="ECO:0000256" key="1">
    <source>
        <dbReference type="SAM" id="Coils"/>
    </source>
</evidence>
<dbReference type="EMBL" id="JAWXYG010000004">
    <property type="protein sequence ID" value="KAK4273656.1"/>
    <property type="molecule type" value="Genomic_DNA"/>
</dbReference>
<dbReference type="Proteomes" id="UP001293593">
    <property type="component" value="Unassembled WGS sequence"/>
</dbReference>
<feature type="coiled-coil region" evidence="1">
    <location>
        <begin position="78"/>
        <end position="141"/>
    </location>
</feature>
<gene>
    <name evidence="3" type="ORF">QN277_017003</name>
</gene>